<organism evidence="2 3">
    <name type="scientific">Sphaeroforma arctica JP610</name>
    <dbReference type="NCBI Taxonomy" id="667725"/>
    <lineage>
        <taxon>Eukaryota</taxon>
        <taxon>Ichthyosporea</taxon>
        <taxon>Ichthyophonida</taxon>
        <taxon>Sphaeroforma</taxon>
    </lineage>
</organism>
<evidence type="ECO:0008006" key="4">
    <source>
        <dbReference type="Google" id="ProtNLM"/>
    </source>
</evidence>
<dbReference type="RefSeq" id="XP_014145700.1">
    <property type="nucleotide sequence ID" value="XM_014290225.1"/>
</dbReference>
<dbReference type="GeneID" id="25916163"/>
<gene>
    <name evidence="2" type="ORF">SARC_15659</name>
</gene>
<reference evidence="2 3" key="1">
    <citation type="submission" date="2011-02" db="EMBL/GenBank/DDBJ databases">
        <title>The Genome Sequence of Sphaeroforma arctica JP610.</title>
        <authorList>
            <consortium name="The Broad Institute Genome Sequencing Platform"/>
            <person name="Russ C."/>
            <person name="Cuomo C."/>
            <person name="Young S.K."/>
            <person name="Zeng Q."/>
            <person name="Gargeya S."/>
            <person name="Alvarado L."/>
            <person name="Berlin A."/>
            <person name="Chapman S.B."/>
            <person name="Chen Z."/>
            <person name="Freedman E."/>
            <person name="Gellesch M."/>
            <person name="Goldberg J."/>
            <person name="Griggs A."/>
            <person name="Gujja S."/>
            <person name="Heilman E."/>
            <person name="Heiman D."/>
            <person name="Howarth C."/>
            <person name="Mehta T."/>
            <person name="Neiman D."/>
            <person name="Pearson M."/>
            <person name="Roberts A."/>
            <person name="Saif S."/>
            <person name="Shea T."/>
            <person name="Shenoy N."/>
            <person name="Sisk P."/>
            <person name="Stolte C."/>
            <person name="Sykes S."/>
            <person name="White J."/>
            <person name="Yandava C."/>
            <person name="Burger G."/>
            <person name="Gray M.W."/>
            <person name="Holland P.W.H."/>
            <person name="King N."/>
            <person name="Lang F.B.F."/>
            <person name="Roger A.J."/>
            <person name="Ruiz-Trillo I."/>
            <person name="Haas B."/>
            <person name="Nusbaum C."/>
            <person name="Birren B."/>
        </authorList>
    </citation>
    <scope>NUCLEOTIDE SEQUENCE [LARGE SCALE GENOMIC DNA]</scope>
    <source>
        <strain evidence="2 3">JP610</strain>
    </source>
</reference>
<dbReference type="Proteomes" id="UP000054560">
    <property type="component" value="Unassembled WGS sequence"/>
</dbReference>
<evidence type="ECO:0000313" key="3">
    <source>
        <dbReference type="Proteomes" id="UP000054560"/>
    </source>
</evidence>
<dbReference type="EMBL" id="KQ248109">
    <property type="protein sequence ID" value="KNC71798.1"/>
    <property type="molecule type" value="Genomic_DNA"/>
</dbReference>
<evidence type="ECO:0000256" key="1">
    <source>
        <dbReference type="SAM" id="MobiDB-lite"/>
    </source>
</evidence>
<accession>A0A0L0F6L6</accession>
<protein>
    <recommendedName>
        <fullName evidence="4">Chromo domain-containing protein</fullName>
    </recommendedName>
</protein>
<feature type="compositionally biased region" description="Acidic residues" evidence="1">
    <location>
        <begin position="97"/>
        <end position="121"/>
    </location>
</feature>
<feature type="compositionally biased region" description="Basic and acidic residues" evidence="1">
    <location>
        <begin position="72"/>
        <end position="82"/>
    </location>
</feature>
<feature type="non-terminal residue" evidence="2">
    <location>
        <position position="121"/>
    </location>
</feature>
<proteinExistence type="predicted"/>
<feature type="region of interest" description="Disordered" evidence="1">
    <location>
        <begin position="70"/>
        <end position="121"/>
    </location>
</feature>
<dbReference type="AlphaFoldDB" id="A0A0L0F6L6"/>
<keyword evidence="3" id="KW-1185">Reference proteome</keyword>
<evidence type="ECO:0000313" key="2">
    <source>
        <dbReference type="EMBL" id="KNC71798.1"/>
    </source>
</evidence>
<sequence>MLMHLIGKCRYIGYAEDSKPGEVWIRFEGYGSADNDWIPNNSNRLELLELTKAERDKWTKIFKDDIEQEALGVREEDIKSDSESEGAAEVNGANEDTPAEESEAEPESEPEESAEEEIVVK</sequence>
<name>A0A0L0F6L6_9EUKA</name>